<dbReference type="InterPro" id="IPR014710">
    <property type="entry name" value="RmlC-like_jellyroll"/>
</dbReference>
<comment type="caution">
    <text evidence="2">The sequence shown here is derived from an EMBL/GenBank/DDBJ whole genome shotgun (WGS) entry which is preliminary data.</text>
</comment>
<evidence type="ECO:0000259" key="1">
    <source>
        <dbReference type="Pfam" id="PF12973"/>
    </source>
</evidence>
<proteinExistence type="predicted"/>
<dbReference type="NCBIfam" id="TIGR02451">
    <property type="entry name" value="anti_sig_ChrR"/>
    <property type="match status" value="1"/>
</dbReference>
<organism evidence="2 3">
    <name type="scientific">Xaviernesmea rhizosphaerae</name>
    <dbReference type="NCBI Taxonomy" id="1672749"/>
    <lineage>
        <taxon>Bacteria</taxon>
        <taxon>Pseudomonadati</taxon>
        <taxon>Pseudomonadota</taxon>
        <taxon>Alphaproteobacteria</taxon>
        <taxon>Hyphomicrobiales</taxon>
        <taxon>Rhizobiaceae</taxon>
        <taxon>Rhizobium/Agrobacterium group</taxon>
        <taxon>Xaviernesmea</taxon>
    </lineage>
</organism>
<dbReference type="InterPro" id="IPR012807">
    <property type="entry name" value="Anti-sigma_ChrR"/>
</dbReference>
<gene>
    <name evidence="2" type="ORF">BJF92_04570</name>
</gene>
<dbReference type="InterPro" id="IPR025979">
    <property type="entry name" value="ChrR-like_cupin_dom"/>
</dbReference>
<feature type="domain" description="ChrR-like cupin" evidence="1">
    <location>
        <begin position="105"/>
        <end position="188"/>
    </location>
</feature>
<dbReference type="EMBL" id="MKIO01000038">
    <property type="protein sequence ID" value="OLP53865.1"/>
    <property type="molecule type" value="Genomic_DNA"/>
</dbReference>
<sequence>MKGAQLDTVDALMAQYAAGMLPEPMRVLVSSHLELQPQQRGKVAAYEALVGDMLLSAPPVALDDADAALARIFAAEAPSAQARPLLEDPLFPAALREFIGFGSGEVPWRRKLPGFKEHMIGKIDDCEVSLFWIRPGRKIPAHTHEGMEISLVLCGAFRDGRGRFARGDISIADDSVEHRPVAEDEAPCIGLSIVDAPLRFTGSIRQFLGDLIG</sequence>
<evidence type="ECO:0000313" key="2">
    <source>
        <dbReference type="EMBL" id="OLP53865.1"/>
    </source>
</evidence>
<dbReference type="Gene3D" id="2.60.120.10">
    <property type="entry name" value="Jelly Rolls"/>
    <property type="match status" value="1"/>
</dbReference>
<name>A0A1Q9AFY3_9HYPH</name>
<dbReference type="STRING" id="1672749.BJF92_04570"/>
<reference evidence="2 3" key="1">
    <citation type="submission" date="2016-09" db="EMBL/GenBank/DDBJ databases">
        <title>Rhizobium sp. nov., a novel species isolated from the rice rhizosphere.</title>
        <authorList>
            <person name="Zhao J."/>
            <person name="Zhang X."/>
        </authorList>
    </citation>
    <scope>NUCLEOTIDE SEQUENCE [LARGE SCALE GENOMIC DNA]</scope>
    <source>
        <strain evidence="2 3">MH17</strain>
    </source>
</reference>
<dbReference type="RefSeq" id="WP_075636109.1">
    <property type="nucleotide sequence ID" value="NZ_MKIO01000038.1"/>
</dbReference>
<dbReference type="OrthoDB" id="2988517at2"/>
<accession>A0A1Q9AFY3</accession>
<dbReference type="Pfam" id="PF12973">
    <property type="entry name" value="Cupin_7"/>
    <property type="match status" value="1"/>
</dbReference>
<evidence type="ECO:0000313" key="3">
    <source>
        <dbReference type="Proteomes" id="UP000186143"/>
    </source>
</evidence>
<protein>
    <submittedName>
        <fullName evidence="2">Transcriptional regulator</fullName>
    </submittedName>
</protein>
<dbReference type="Proteomes" id="UP000186143">
    <property type="component" value="Unassembled WGS sequence"/>
</dbReference>
<dbReference type="InterPro" id="IPR011051">
    <property type="entry name" value="RmlC_Cupin_sf"/>
</dbReference>
<dbReference type="InterPro" id="IPR041916">
    <property type="entry name" value="Anti_sigma_zinc_sf"/>
</dbReference>
<dbReference type="SUPFAM" id="SSF51182">
    <property type="entry name" value="RmlC-like cupins"/>
    <property type="match status" value="1"/>
</dbReference>
<dbReference type="Gene3D" id="1.10.10.1320">
    <property type="entry name" value="Anti-sigma factor, zinc-finger domain"/>
    <property type="match status" value="1"/>
</dbReference>
<dbReference type="CDD" id="cd20301">
    <property type="entry name" value="cupin_ChrR"/>
    <property type="match status" value="1"/>
</dbReference>
<dbReference type="AlphaFoldDB" id="A0A1Q9AFY3"/>